<dbReference type="Gene3D" id="3.30.565.10">
    <property type="entry name" value="Histidine kinase-like ATPase, C-terminal domain"/>
    <property type="match status" value="1"/>
</dbReference>
<feature type="domain" description="Histidine kinase" evidence="9">
    <location>
        <begin position="556"/>
        <end position="773"/>
    </location>
</feature>
<keyword evidence="4 10" id="KW-0808">Transferase</keyword>
<organism evidence="10 11">
    <name type="scientific">Candidatus Thermoflexus japonica</name>
    <dbReference type="NCBI Taxonomy" id="2035417"/>
    <lineage>
        <taxon>Bacteria</taxon>
        <taxon>Bacillati</taxon>
        <taxon>Chloroflexota</taxon>
        <taxon>Thermoflexia</taxon>
        <taxon>Thermoflexales</taxon>
        <taxon>Thermoflexaceae</taxon>
        <taxon>Thermoflexus</taxon>
    </lineage>
</organism>
<dbReference type="SMART" id="SM00065">
    <property type="entry name" value="GAF"/>
    <property type="match status" value="3"/>
</dbReference>
<feature type="coiled-coil region" evidence="8">
    <location>
        <begin position="526"/>
        <end position="556"/>
    </location>
</feature>
<dbReference type="InterPro" id="IPR050736">
    <property type="entry name" value="Sensor_HK_Regulatory"/>
</dbReference>
<keyword evidence="7" id="KW-0472">Membrane</keyword>
<evidence type="ECO:0000256" key="5">
    <source>
        <dbReference type="ARBA" id="ARBA00022777"/>
    </source>
</evidence>
<dbReference type="InterPro" id="IPR003661">
    <property type="entry name" value="HisK_dim/P_dom"/>
</dbReference>
<dbReference type="EMBL" id="BEHY01000038">
    <property type="protein sequence ID" value="GBD09358.1"/>
    <property type="molecule type" value="Genomic_DNA"/>
</dbReference>
<evidence type="ECO:0000256" key="4">
    <source>
        <dbReference type="ARBA" id="ARBA00022679"/>
    </source>
</evidence>
<dbReference type="Gene3D" id="3.30.450.40">
    <property type="match status" value="4"/>
</dbReference>
<evidence type="ECO:0000313" key="10">
    <source>
        <dbReference type="EMBL" id="GBD09358.1"/>
    </source>
</evidence>
<dbReference type="SMART" id="SM00387">
    <property type="entry name" value="HATPase_c"/>
    <property type="match status" value="1"/>
</dbReference>
<dbReference type="InterPro" id="IPR004358">
    <property type="entry name" value="Sig_transdc_His_kin-like_C"/>
</dbReference>
<dbReference type="InterPro" id="IPR005467">
    <property type="entry name" value="His_kinase_dom"/>
</dbReference>
<keyword evidence="8" id="KW-0175">Coiled coil</keyword>
<dbReference type="InterPro" id="IPR029016">
    <property type="entry name" value="GAF-like_dom_sf"/>
</dbReference>
<dbReference type="SUPFAM" id="SSF55874">
    <property type="entry name" value="ATPase domain of HSP90 chaperone/DNA topoisomerase II/histidine kinase"/>
    <property type="match status" value="1"/>
</dbReference>
<dbReference type="InterPro" id="IPR036890">
    <property type="entry name" value="HATPase_C_sf"/>
</dbReference>
<accession>A0A2H5Y7K7</accession>
<evidence type="ECO:0000256" key="7">
    <source>
        <dbReference type="ARBA" id="ARBA00023136"/>
    </source>
</evidence>
<dbReference type="AlphaFoldDB" id="A0A2H5Y7K7"/>
<evidence type="ECO:0000259" key="9">
    <source>
        <dbReference type="PROSITE" id="PS50109"/>
    </source>
</evidence>
<evidence type="ECO:0000256" key="6">
    <source>
        <dbReference type="ARBA" id="ARBA00023012"/>
    </source>
</evidence>
<keyword evidence="5 10" id="KW-0418">Kinase</keyword>
<dbReference type="InterPro" id="IPR036097">
    <property type="entry name" value="HisK_dim/P_sf"/>
</dbReference>
<evidence type="ECO:0000256" key="2">
    <source>
        <dbReference type="ARBA" id="ARBA00012438"/>
    </source>
</evidence>
<dbReference type="FunFam" id="1.10.287.130:FF:000001">
    <property type="entry name" value="Two-component sensor histidine kinase"/>
    <property type="match status" value="1"/>
</dbReference>
<dbReference type="CDD" id="cd16922">
    <property type="entry name" value="HATPase_EvgS-ArcB-TorS-like"/>
    <property type="match status" value="1"/>
</dbReference>
<dbReference type="SUPFAM" id="SSF55781">
    <property type="entry name" value="GAF domain-like"/>
    <property type="match status" value="3"/>
</dbReference>
<dbReference type="InterPro" id="IPR003018">
    <property type="entry name" value="GAF"/>
</dbReference>
<reference evidence="11" key="1">
    <citation type="submission" date="2017-09" db="EMBL/GenBank/DDBJ databases">
        <title>Metaegenomics of thermophilic ammonia-oxidizing enrichment culture.</title>
        <authorList>
            <person name="Kato S."/>
            <person name="Suzuki K."/>
        </authorList>
    </citation>
    <scope>NUCLEOTIDE SEQUENCE [LARGE SCALE GENOMIC DNA]</scope>
</reference>
<dbReference type="SMART" id="SM00388">
    <property type="entry name" value="HisKA"/>
    <property type="match status" value="1"/>
</dbReference>
<dbReference type="Pfam" id="PF02518">
    <property type="entry name" value="HATPase_c"/>
    <property type="match status" value="1"/>
</dbReference>
<dbReference type="EC" id="2.7.13.3" evidence="2"/>
<evidence type="ECO:0000313" key="11">
    <source>
        <dbReference type="Proteomes" id="UP000236642"/>
    </source>
</evidence>
<dbReference type="Proteomes" id="UP000236642">
    <property type="component" value="Unassembled WGS sequence"/>
</dbReference>
<protein>
    <recommendedName>
        <fullName evidence="2">histidine kinase</fullName>
        <ecNumber evidence="2">2.7.13.3</ecNumber>
    </recommendedName>
</protein>
<dbReference type="FunFam" id="3.30.565.10:FF:000006">
    <property type="entry name" value="Sensor histidine kinase WalK"/>
    <property type="match status" value="1"/>
</dbReference>
<dbReference type="Pfam" id="PF13185">
    <property type="entry name" value="GAF_2"/>
    <property type="match status" value="3"/>
</dbReference>
<proteinExistence type="predicted"/>
<evidence type="ECO:0000256" key="3">
    <source>
        <dbReference type="ARBA" id="ARBA00022553"/>
    </source>
</evidence>
<dbReference type="Pfam" id="PF00512">
    <property type="entry name" value="HisKA"/>
    <property type="match status" value="1"/>
</dbReference>
<dbReference type="InterPro" id="IPR003594">
    <property type="entry name" value="HATPase_dom"/>
</dbReference>
<comment type="caution">
    <text evidence="10">The sequence shown here is derived from an EMBL/GenBank/DDBJ whole genome shotgun (WGS) entry which is preliminary data.</text>
</comment>
<dbReference type="GO" id="GO:0000155">
    <property type="term" value="F:phosphorelay sensor kinase activity"/>
    <property type="evidence" value="ECO:0007669"/>
    <property type="project" value="InterPro"/>
</dbReference>
<evidence type="ECO:0000256" key="1">
    <source>
        <dbReference type="ARBA" id="ARBA00000085"/>
    </source>
</evidence>
<keyword evidence="6" id="KW-0902">Two-component regulatory system</keyword>
<dbReference type="SUPFAM" id="SSF47384">
    <property type="entry name" value="Homodimeric domain of signal transducing histidine kinase"/>
    <property type="match status" value="1"/>
</dbReference>
<gene>
    <name evidence="10" type="primary">walK_2</name>
    <name evidence="10" type="ORF">HRbin22_01608</name>
</gene>
<dbReference type="PRINTS" id="PR00344">
    <property type="entry name" value="BCTRLSENSOR"/>
</dbReference>
<keyword evidence="3" id="KW-0597">Phosphoprotein</keyword>
<sequence>MVFESPHLFSADELRWLSTIVDQMAVAIANARLYEEALNRLRELETLHRASEIAVRFTDFDALIDQIIRLLQEDPAFQFVALFLVDPADPDVLVRYRTSGREEEAQRAHRLRRGEGVVGRAAATRSPVRVPDVQADEGYLPRIPQTRAELAVPLLLGDRLIGVLDVQSPEPGAFQEDHVRLLSALAGQLAIALENARLFQQVRRRLNELSVLYEVIAAATATLDPERVIHQALLAIQRTLGFEAVECLLLEERTGHLRSFGHYGFSEQAISVPLTIHQGITGRVARTGIPALVPDVTQDPDYLEAEPGTRSELAVPMKIENRVIGVLNAESPRLNAFTEEDLRLMTTLAGHLAVILENARLYRETTQRLREVTTLYEFARRMSTTLDLGILLDSVVTTLREVLHCRAANIMLLNPRTEMLEIRAAAGVKDRWRQEARLRIGEGIAGQVVQQKRPIYVPDTRADPRFVVFDPSVRSLLCVPLMVGDRVIGALSVDHEIPHAFQPEHERLLTIVATQAAAAIENARLFYELKAHAEELRRAYEELQEADRLKDEIVQNVSHELRTPLTFIKGYVDLLLDGQMGPLTEAQREAMEIIAEKTNLLSRLVSDIVTLQRIERGALNFEAVDIVALARVSVQSFQLTASQAGLEFTIEDPGGPAIVWGDRERLSQVLDNLLHNAVKFSPNGGRITVRIQDLEDSVQVSVQDTGIGIPPDKLERIFERFYQVDGSTRRRFGGMGLGLAIVKRIVEAHGGRVWAESELGKGSTFYFTIPKPPTTAPDELLEFLFGES</sequence>
<name>A0A2H5Y7K7_9CHLR</name>
<comment type="catalytic activity">
    <reaction evidence="1">
        <text>ATP + protein L-histidine = ADP + protein N-phospho-L-histidine.</text>
        <dbReference type="EC" id="2.7.13.3"/>
    </reaction>
</comment>
<dbReference type="Gene3D" id="1.10.287.130">
    <property type="match status" value="1"/>
</dbReference>
<dbReference type="PROSITE" id="PS50109">
    <property type="entry name" value="HIS_KIN"/>
    <property type="match status" value="1"/>
</dbReference>
<dbReference type="PANTHER" id="PTHR43711">
    <property type="entry name" value="TWO-COMPONENT HISTIDINE KINASE"/>
    <property type="match status" value="1"/>
</dbReference>
<evidence type="ECO:0000256" key="8">
    <source>
        <dbReference type="SAM" id="Coils"/>
    </source>
</evidence>
<dbReference type="CDD" id="cd00082">
    <property type="entry name" value="HisKA"/>
    <property type="match status" value="1"/>
</dbReference>
<dbReference type="PANTHER" id="PTHR43711:SF1">
    <property type="entry name" value="HISTIDINE KINASE 1"/>
    <property type="match status" value="1"/>
</dbReference>